<dbReference type="Pfam" id="PF04134">
    <property type="entry name" value="DCC1-like"/>
    <property type="match status" value="1"/>
</dbReference>
<dbReference type="STRING" id="571932.SAMN05421743_12229"/>
<sequence>MKHTVFYDAQCPLCFSIKRVLRRLDWFNKLEWIPVQEVEKSNDFRYLAGKDIYDQIYMRTSNGKLLAGFYTIRKLLVSLPLTFYAGVLMYLPFASRLGSPLYKWISKNRYDWFGRYETPRK</sequence>
<dbReference type="InterPro" id="IPR007263">
    <property type="entry name" value="DCC1-like"/>
</dbReference>
<organism evidence="2 3">
    <name type="scientific">Thalassobacillus cyri</name>
    <dbReference type="NCBI Taxonomy" id="571932"/>
    <lineage>
        <taxon>Bacteria</taxon>
        <taxon>Bacillati</taxon>
        <taxon>Bacillota</taxon>
        <taxon>Bacilli</taxon>
        <taxon>Bacillales</taxon>
        <taxon>Bacillaceae</taxon>
        <taxon>Thalassobacillus</taxon>
    </lineage>
</organism>
<dbReference type="RefSeq" id="WP_093046546.1">
    <property type="nucleotide sequence ID" value="NZ_FNQR01000022.1"/>
</dbReference>
<name>A0A1H4H606_9BACI</name>
<keyword evidence="3" id="KW-1185">Reference proteome</keyword>
<dbReference type="GO" id="GO:0015035">
    <property type="term" value="F:protein-disulfide reductase activity"/>
    <property type="evidence" value="ECO:0007669"/>
    <property type="project" value="InterPro"/>
</dbReference>
<dbReference type="Proteomes" id="UP000198584">
    <property type="component" value="Unassembled WGS sequence"/>
</dbReference>
<accession>A0A1H4H606</accession>
<feature type="transmembrane region" description="Helical" evidence="1">
    <location>
        <begin position="75"/>
        <end position="93"/>
    </location>
</feature>
<evidence type="ECO:0000313" key="2">
    <source>
        <dbReference type="EMBL" id="SEB16518.1"/>
    </source>
</evidence>
<evidence type="ECO:0000256" key="1">
    <source>
        <dbReference type="SAM" id="Phobius"/>
    </source>
</evidence>
<proteinExistence type="predicted"/>
<protein>
    <submittedName>
        <fullName evidence="2">Predicted thiol-disulfide oxidoreductase YuxK, DCC family</fullName>
    </submittedName>
</protein>
<keyword evidence="1" id="KW-0812">Transmembrane</keyword>
<gene>
    <name evidence="2" type="ORF">SAMN05421743_12229</name>
</gene>
<dbReference type="OrthoDB" id="9785438at2"/>
<keyword evidence="1" id="KW-1133">Transmembrane helix</keyword>
<reference evidence="2 3" key="1">
    <citation type="submission" date="2016-10" db="EMBL/GenBank/DDBJ databases">
        <authorList>
            <person name="de Groot N.N."/>
        </authorList>
    </citation>
    <scope>NUCLEOTIDE SEQUENCE [LARGE SCALE GENOMIC DNA]</scope>
    <source>
        <strain evidence="2 3">CCM7597</strain>
    </source>
</reference>
<dbReference type="AlphaFoldDB" id="A0A1H4H606"/>
<keyword evidence="1" id="KW-0472">Membrane</keyword>
<dbReference type="PANTHER" id="PTHR34290:SF2">
    <property type="entry name" value="OS04G0668800 PROTEIN"/>
    <property type="match status" value="1"/>
</dbReference>
<dbReference type="PANTHER" id="PTHR34290">
    <property type="entry name" value="SI:CH73-390P7.2"/>
    <property type="match status" value="1"/>
</dbReference>
<dbReference type="EMBL" id="FNQR01000022">
    <property type="protein sequence ID" value="SEB16518.1"/>
    <property type="molecule type" value="Genomic_DNA"/>
</dbReference>
<evidence type="ECO:0000313" key="3">
    <source>
        <dbReference type="Proteomes" id="UP000198584"/>
    </source>
</evidence>
<dbReference type="InterPro" id="IPR044691">
    <property type="entry name" value="DCC1_Trx"/>
</dbReference>